<dbReference type="Proteomes" id="UP000058636">
    <property type="component" value="Unassembled WGS sequence"/>
</dbReference>
<dbReference type="AlphaFoldDB" id="A0A101ERQ6"/>
<dbReference type="PANTHER" id="PTHR43422">
    <property type="entry name" value="THIAMINE THIAZOLE SYNTHASE"/>
    <property type="match status" value="1"/>
</dbReference>
<keyword evidence="2 6" id="KW-0479">Metal-binding</keyword>
<comment type="cofactor">
    <cofactor evidence="6">
        <name>Fe(2+)</name>
        <dbReference type="ChEBI" id="CHEBI:29033"/>
    </cofactor>
</comment>
<comment type="caution">
    <text evidence="7">The sequence shown here is derived from an EMBL/GenBank/DDBJ whole genome shotgun (WGS) entry which is preliminary data.</text>
</comment>
<dbReference type="SMR" id="A0A101ERQ6"/>
<feature type="binding site" description="in other chain" evidence="6">
    <location>
        <position position="124"/>
    </location>
    <ligand>
        <name>NAD(+)</name>
        <dbReference type="ChEBI" id="CHEBI:57540"/>
        <note>ligand shared between two adjacent protomers</note>
    </ligand>
</feature>
<evidence type="ECO:0000256" key="2">
    <source>
        <dbReference type="ARBA" id="ARBA00022723"/>
    </source>
</evidence>
<dbReference type="Gene3D" id="3.50.50.60">
    <property type="entry name" value="FAD/NAD(P)-binding domain"/>
    <property type="match status" value="1"/>
</dbReference>
<keyword evidence="3 6" id="KW-0784">Thiamine biosynthesis</keyword>
<evidence type="ECO:0000256" key="4">
    <source>
        <dbReference type="ARBA" id="ARBA00023004"/>
    </source>
</evidence>
<feature type="binding site" evidence="6">
    <location>
        <position position="152"/>
    </location>
    <ligand>
        <name>Fe cation</name>
        <dbReference type="ChEBI" id="CHEBI:24875"/>
        <note>ligand shared between two adjacent protomers</note>
    </ligand>
</feature>
<feature type="binding site" description="in other chain" evidence="6">
    <location>
        <position position="34"/>
    </location>
    <ligand>
        <name>NAD(+)</name>
        <dbReference type="ChEBI" id="CHEBI:57540"/>
        <note>ligand shared between two adjacent protomers</note>
    </ligand>
</feature>
<organism evidence="7 8">
    <name type="scientific">Thermotoga petrophila</name>
    <dbReference type="NCBI Taxonomy" id="93929"/>
    <lineage>
        <taxon>Bacteria</taxon>
        <taxon>Thermotogati</taxon>
        <taxon>Thermotogota</taxon>
        <taxon>Thermotogae</taxon>
        <taxon>Thermotogales</taxon>
        <taxon>Thermotogaceae</taxon>
        <taxon>Thermotoga</taxon>
    </lineage>
</organism>
<sequence>MRDVLISRLIVERYFEKLRNSLELDVAIVGAGPSGLTAAYELAKNGFRVAVFEERNTPGGGIWGGGMMFNEIVLEKELENFLKEVEIEYEVKEDHIVVDSVHFASGLLYRATKAGAIVFNNVSVEDVAVQNGRVCGVVVNWGPTVRLGLHVDPITVKASFVVDGTGHPANVVSLLAKRGLVEMKTEFPMDADEAEKFVVDNTGEIFPGLLVSGMAVCAVHGGPRMGPIFGGMILSGQKVARIVSERLR</sequence>
<dbReference type="EMBL" id="LGFG01000010">
    <property type="protein sequence ID" value="KUK23658.1"/>
    <property type="molecule type" value="Genomic_DNA"/>
</dbReference>
<gene>
    <name evidence="6" type="primary">thi4</name>
    <name evidence="7" type="ORF">XD57_0238</name>
</gene>
<dbReference type="GO" id="GO:0009228">
    <property type="term" value="P:thiamine biosynthetic process"/>
    <property type="evidence" value="ECO:0007669"/>
    <property type="project" value="UniProtKB-KW"/>
</dbReference>
<evidence type="ECO:0000313" key="8">
    <source>
        <dbReference type="Proteomes" id="UP000058636"/>
    </source>
</evidence>
<evidence type="ECO:0000256" key="1">
    <source>
        <dbReference type="ARBA" id="ARBA00022679"/>
    </source>
</evidence>
<dbReference type="InterPro" id="IPR002922">
    <property type="entry name" value="Thi4_fam"/>
</dbReference>
<comment type="similarity">
    <text evidence="6">Belongs to the THI4 family.</text>
</comment>
<comment type="caution">
    <text evidence="6">Lacks conserved residue(s) required for the propagation of feature annotation.</text>
</comment>
<dbReference type="GO" id="GO:0016763">
    <property type="term" value="F:pentosyltransferase activity"/>
    <property type="evidence" value="ECO:0007669"/>
    <property type="project" value="UniProtKB-UniRule"/>
</dbReference>
<keyword evidence="1 6" id="KW-0808">Transferase</keyword>
<accession>A0A101ERQ6</accession>
<evidence type="ECO:0000256" key="3">
    <source>
        <dbReference type="ARBA" id="ARBA00022977"/>
    </source>
</evidence>
<comment type="function">
    <text evidence="6">Involved in the biosynthesis of the thiazole moiety of thiamine. Catalyzes the conversion of NAD and glycine to adenosine diphosphate 5-(2-hydroxyethyl)-4-methylthiazole-2-carboxylate (ADT), an adenylated thiazole intermediate, using free sulfide as a source of sulfur.</text>
</comment>
<dbReference type="GO" id="GO:0009229">
    <property type="term" value="P:thiamine diphosphate biosynthetic process"/>
    <property type="evidence" value="ECO:0007669"/>
    <property type="project" value="UniProtKB-UniRule"/>
</dbReference>
<dbReference type="RefSeq" id="WP_004080893.1">
    <property type="nucleotide sequence ID" value="NZ_DAITJQ010000001.1"/>
</dbReference>
<feature type="binding site" description="in other chain" evidence="6">
    <location>
        <position position="167"/>
    </location>
    <ligand>
        <name>Fe cation</name>
        <dbReference type="ChEBI" id="CHEBI:24875"/>
        <note>ligand shared between two adjacent protomers</note>
    </ligand>
</feature>
<dbReference type="GO" id="GO:0005506">
    <property type="term" value="F:iron ion binding"/>
    <property type="evidence" value="ECO:0007669"/>
    <property type="project" value="UniProtKB-UniRule"/>
</dbReference>
<feature type="binding site" evidence="6">
    <location>
        <position position="224"/>
    </location>
    <ligand>
        <name>glycine</name>
        <dbReference type="ChEBI" id="CHEBI:57305"/>
    </ligand>
</feature>
<dbReference type="InterPro" id="IPR036188">
    <property type="entry name" value="FAD/NAD-bd_sf"/>
</dbReference>
<dbReference type="PRINTS" id="PR00419">
    <property type="entry name" value="ADXRDTASE"/>
</dbReference>
<dbReference type="PANTHER" id="PTHR43422:SF3">
    <property type="entry name" value="THIAMINE THIAZOLE SYNTHASE"/>
    <property type="match status" value="1"/>
</dbReference>
<dbReference type="Pfam" id="PF01946">
    <property type="entry name" value="Thi4"/>
    <property type="match status" value="1"/>
</dbReference>
<dbReference type="HAMAP" id="MF_00304">
    <property type="entry name" value="Thi4"/>
    <property type="match status" value="1"/>
</dbReference>
<dbReference type="SUPFAM" id="SSF51905">
    <property type="entry name" value="FAD/NAD(P)-binding domain"/>
    <property type="match status" value="1"/>
</dbReference>
<evidence type="ECO:0000256" key="5">
    <source>
        <dbReference type="ARBA" id="ARBA00023027"/>
    </source>
</evidence>
<evidence type="ECO:0000313" key="7">
    <source>
        <dbReference type="EMBL" id="KUK23658.1"/>
    </source>
</evidence>
<comment type="catalytic activity">
    <reaction evidence="6">
        <text>hydrogen sulfide + glycine + NAD(+) = ADP-5-ethyl-4-methylthiazole-2-carboxylate + nicotinamide + 3 H2O + H(+)</text>
        <dbReference type="Rhea" id="RHEA:55704"/>
        <dbReference type="ChEBI" id="CHEBI:15377"/>
        <dbReference type="ChEBI" id="CHEBI:15378"/>
        <dbReference type="ChEBI" id="CHEBI:17154"/>
        <dbReference type="ChEBI" id="CHEBI:29919"/>
        <dbReference type="ChEBI" id="CHEBI:57305"/>
        <dbReference type="ChEBI" id="CHEBI:57540"/>
        <dbReference type="ChEBI" id="CHEBI:139151"/>
        <dbReference type="EC" id="2.4.2.59"/>
    </reaction>
</comment>
<name>A0A101ERQ6_9THEM</name>
<dbReference type="UniPathway" id="UPA00060"/>
<feature type="binding site" description="in other chain" evidence="6">
    <location>
        <position position="61"/>
    </location>
    <ligand>
        <name>NAD(+)</name>
        <dbReference type="ChEBI" id="CHEBI:57540"/>
        <note>ligand shared between two adjacent protomers</note>
    </ligand>
</feature>
<dbReference type="InterPro" id="IPR022828">
    <property type="entry name" value="Thi4_prok"/>
</dbReference>
<dbReference type="NCBIfam" id="TIGR00292">
    <property type="entry name" value="sulfide-dependent adenosine diphosphate thiazole synthase"/>
    <property type="match status" value="1"/>
</dbReference>
<feature type="binding site" evidence="6">
    <location>
        <begin position="150"/>
        <end position="152"/>
    </location>
    <ligand>
        <name>NAD(+)</name>
        <dbReference type="ChEBI" id="CHEBI:57540"/>
        <note>ligand shared between two adjacent protomers</note>
    </ligand>
</feature>
<keyword evidence="4 6" id="KW-0408">Iron</keyword>
<feature type="binding site" description="in other chain" evidence="6">
    <location>
        <begin position="53"/>
        <end position="54"/>
    </location>
    <ligand>
        <name>NAD(+)</name>
        <dbReference type="ChEBI" id="CHEBI:57540"/>
        <note>ligand shared between two adjacent protomers</note>
    </ligand>
</feature>
<comment type="subunit">
    <text evidence="6">Homooctamer; tetramer of dimers.</text>
</comment>
<reference evidence="7 8" key="1">
    <citation type="journal article" date="2015" name="MBio">
        <title>Genome-Resolved Metagenomic Analysis Reveals Roles for Candidate Phyla and Other Microbial Community Members in Biogeochemical Transformations in Oil Reservoirs.</title>
        <authorList>
            <person name="Hu P."/>
            <person name="Tom L."/>
            <person name="Singh A."/>
            <person name="Thomas B.C."/>
            <person name="Baker B.J."/>
            <person name="Piceno Y.M."/>
            <person name="Andersen G.L."/>
            <person name="Banfield J.F."/>
        </authorList>
    </citation>
    <scope>NUCLEOTIDE SEQUENCE [LARGE SCALE GENOMIC DNA]</scope>
    <source>
        <strain evidence="7">46_26</strain>
    </source>
</reference>
<dbReference type="PATRIC" id="fig|93930.3.peg.947"/>
<comment type="pathway">
    <text evidence="6">Cofactor biosynthesis; thiamine diphosphate biosynthesis.</text>
</comment>
<dbReference type="GO" id="GO:0052837">
    <property type="term" value="P:thiazole biosynthetic process"/>
    <property type="evidence" value="ECO:0007669"/>
    <property type="project" value="UniProtKB-UniRule"/>
</dbReference>
<evidence type="ECO:0000256" key="6">
    <source>
        <dbReference type="HAMAP-Rule" id="MF_00304"/>
    </source>
</evidence>
<proteinExistence type="inferred from homology"/>
<protein>
    <recommendedName>
        <fullName evidence="6">Thiamine thiazole synthase</fullName>
        <ecNumber evidence="6">2.4.2.59</ecNumber>
    </recommendedName>
</protein>
<feature type="binding site" description="in other chain" evidence="6">
    <location>
        <position position="214"/>
    </location>
    <ligand>
        <name>NAD(+)</name>
        <dbReference type="ChEBI" id="CHEBI:57540"/>
        <note>ligand shared between two adjacent protomers</note>
    </ligand>
</feature>
<dbReference type="EC" id="2.4.2.59" evidence="6"/>
<keyword evidence="5 6" id="KW-0520">NAD</keyword>